<dbReference type="InterPro" id="IPR011646">
    <property type="entry name" value="KAP_P-loop"/>
</dbReference>
<dbReference type="EMBL" id="AACNRY010000004">
    <property type="protein sequence ID" value="EAL3734994.1"/>
    <property type="molecule type" value="Genomic_DNA"/>
</dbReference>
<reference evidence="4" key="3">
    <citation type="submission" date="2021-12" db="EMBL/GenBank/DDBJ databases">
        <title>Prevalence of phenicol resistance gene fexA in Campylobacter isolated from poultry supply chain.</title>
        <authorList>
            <person name="Tang B."/>
            <person name="Zheng X."/>
            <person name="Lin J."/>
            <person name="Lin R."/>
            <person name="Yang H."/>
            <person name="Shen Z."/>
            <person name="Xia F."/>
        </authorList>
    </citation>
    <scope>NUCLEOTIDE SEQUENCE</scope>
    <source>
        <strain evidence="4">CJHN2011004</strain>
    </source>
</reference>
<dbReference type="InterPro" id="IPR027417">
    <property type="entry name" value="P-loop_NTPase"/>
</dbReference>
<dbReference type="RefSeq" id="WP_002908983.1">
    <property type="nucleotide sequence ID" value="NZ_AP028332.1"/>
</dbReference>
<evidence type="ECO:0000313" key="4">
    <source>
        <dbReference type="EMBL" id="MCH3851612.1"/>
    </source>
</evidence>
<organism evidence="2 6">
    <name type="scientific">Campylobacter jejuni</name>
    <dbReference type="NCBI Taxonomy" id="197"/>
    <lineage>
        <taxon>Bacteria</taxon>
        <taxon>Pseudomonadati</taxon>
        <taxon>Campylobacterota</taxon>
        <taxon>Epsilonproteobacteria</taxon>
        <taxon>Campylobacterales</taxon>
        <taxon>Campylobacteraceae</taxon>
        <taxon>Campylobacter</taxon>
    </lineage>
</organism>
<comment type="caution">
    <text evidence="2">The sequence shown here is derived from an EMBL/GenBank/DDBJ whole genome shotgun (WGS) entry which is preliminary data.</text>
</comment>
<reference evidence="3 5" key="1">
    <citation type="submission" date="2018-05" db="EMBL/GenBank/DDBJ databases">
        <authorList>
            <consortium name="NARMS: The National Antimicrobial Resistance Monitoring System"/>
        </authorList>
    </citation>
    <scope>NUCLEOTIDE SEQUENCE [LARGE SCALE GENOMIC DNA]</scope>
    <source>
        <strain evidence="3 5">FSIS1607212</strain>
    </source>
</reference>
<dbReference type="Proteomes" id="UP000349590">
    <property type="component" value="Unassembled WGS sequence"/>
</dbReference>
<reference evidence="2 6" key="2">
    <citation type="submission" date="2019-04" db="EMBL/GenBank/DDBJ databases">
        <authorList>
            <consortium name="PulseNet: The National Subtyping Network for Foodborne Disease Surveillance"/>
            <person name="Tarr C.L."/>
            <person name="Trees E."/>
            <person name="Katz L.S."/>
            <person name="Carleton-Romer H.A."/>
            <person name="Stroika S."/>
            <person name="Kucerova Z."/>
            <person name="Roache K.F."/>
            <person name="Sabol A.L."/>
            <person name="Besser J."/>
            <person name="Gerner-Smidt P."/>
        </authorList>
    </citation>
    <scope>NUCLEOTIDE SEQUENCE [LARGE SCALE GENOMIC DNA]</scope>
    <source>
        <strain evidence="2 6">PNUSAC009041</strain>
    </source>
</reference>
<feature type="domain" description="KAP NTPase" evidence="1">
    <location>
        <begin position="4"/>
        <end position="77"/>
    </location>
</feature>
<dbReference type="EMBL" id="JAJUOL010000006">
    <property type="protein sequence ID" value="MCH3851612.1"/>
    <property type="molecule type" value="Genomic_DNA"/>
</dbReference>
<dbReference type="Proteomes" id="UP000335162">
    <property type="component" value="Unassembled WGS sequence"/>
</dbReference>
<feature type="domain" description="KAP NTPase" evidence="1">
    <location>
        <begin position="99"/>
        <end position="247"/>
    </location>
</feature>
<dbReference type="Proteomes" id="UP001199644">
    <property type="component" value="Unassembled WGS sequence"/>
</dbReference>
<evidence type="ECO:0000313" key="3">
    <source>
        <dbReference type="EMBL" id="EAL3734994.1"/>
    </source>
</evidence>
<proteinExistence type="predicted"/>
<evidence type="ECO:0000313" key="2">
    <source>
        <dbReference type="EMBL" id="EAJ9718815.1"/>
    </source>
</evidence>
<evidence type="ECO:0000259" key="1">
    <source>
        <dbReference type="Pfam" id="PF07693"/>
    </source>
</evidence>
<dbReference type="EMBL" id="AACCII010000005">
    <property type="protein sequence ID" value="EAJ9718815.1"/>
    <property type="molecule type" value="Genomic_DNA"/>
</dbReference>
<evidence type="ECO:0000313" key="5">
    <source>
        <dbReference type="Proteomes" id="UP000335162"/>
    </source>
</evidence>
<evidence type="ECO:0000313" key="6">
    <source>
        <dbReference type="Proteomes" id="UP000349590"/>
    </source>
</evidence>
<dbReference type="AlphaFoldDB" id="A0A1J6QB83"/>
<sequence length="565" mass="68057">MNKIDNIANFLNKKSKKCLAINGPWGVGKTHLWKQIEKKLSKVNKDKKVVYIDLFGKESYKQILEEIVFKIHGNYNKIMNTFSQITTKIAKIKSAGTININPDAIFSFLKKEDFNNIIVCFDNIERRSDNLSLKEILGLVNLLKEEKECNVVMIFHKGELEEQDNNSAINDKEKQAKQDNSKNWYQTYKEKIIDYEFIINDNSKAAHNIISNEVKYDKEVQNIIFECYQNSCNNLRLLLRFVEHIIYFNKECFMKIKKEDYSNEIFFGGLKMYYDILLNCIKKYYSYNTDKKQYQSIFEKYFDDSCYLNQDDLDTLKSHFESDLKEKTRIYFNKCKDKYLYSNLNDIDFAKYIEDLLPKFKNYTYGNGTYYSISYYQAFFELYRRIMGKELDRKKDIEKKIIKELVEYEFDISIWRDTFHNDFYKEIKDMIEKNEEYKNYYQELQSKKHKNINIDSFLNGLSSDKIRQTFSTNNIWQYNHFEIESIVKSFQTNNDFYHEFFIFFSSAMDAQMQEKYDLKNSLFQAYLNFLDLNENKIKKEEILKTLEHQEYNCFLLQILKLNILK</sequence>
<gene>
    <name evidence="3" type="ORF">BFD99_03250</name>
    <name evidence="2" type="ORF">E8P16_05060</name>
    <name evidence="4" type="ORF">LZC39_05735</name>
</gene>
<dbReference type="Gene3D" id="3.40.50.300">
    <property type="entry name" value="P-loop containing nucleotide triphosphate hydrolases"/>
    <property type="match status" value="1"/>
</dbReference>
<accession>A0A1J6QB83</accession>
<name>A0A1J6QB83_CAMJU</name>
<dbReference type="SUPFAM" id="SSF52540">
    <property type="entry name" value="P-loop containing nucleoside triphosphate hydrolases"/>
    <property type="match status" value="1"/>
</dbReference>
<dbReference type="Pfam" id="PF07693">
    <property type="entry name" value="KAP_NTPase"/>
    <property type="match status" value="2"/>
</dbReference>
<protein>
    <submittedName>
        <fullName evidence="4">KAP family NTPase</fullName>
    </submittedName>
</protein>